<gene>
    <name evidence="3" type="ORF">ENI32_02855</name>
    <name evidence="4" type="ORF">SBU_001458</name>
</gene>
<evidence type="ECO:0000313" key="3">
    <source>
        <dbReference type="EMBL" id="HEC56812.1"/>
    </source>
</evidence>
<keyword evidence="5" id="KW-1185">Reference proteome</keyword>
<dbReference type="InterPro" id="IPR007167">
    <property type="entry name" value="Fe-transptr_FeoA-like"/>
</dbReference>
<feature type="domain" description="Ferrous iron transporter FeoA-like" evidence="2">
    <location>
        <begin position="1"/>
        <end position="76"/>
    </location>
</feature>
<dbReference type="PANTHER" id="PTHR43151">
    <property type="entry name" value="FEOA FAMILY PROTEIN"/>
    <property type="match status" value="1"/>
</dbReference>
<dbReference type="AlphaFoldDB" id="A0A1F2P3B9"/>
<dbReference type="InterPro" id="IPR053184">
    <property type="entry name" value="FeoA-like"/>
</dbReference>
<reference evidence="3" key="2">
    <citation type="journal article" date="2020" name="mSystems">
        <title>Genome- and Community-Level Interaction Insights into Carbon Utilization and Element Cycling Functions of Hydrothermarchaeota in Hydrothermal Sediment.</title>
        <authorList>
            <person name="Zhou Z."/>
            <person name="Liu Y."/>
            <person name="Xu W."/>
            <person name="Pan J."/>
            <person name="Luo Z.H."/>
            <person name="Li M."/>
        </authorList>
    </citation>
    <scope>NUCLEOTIDE SEQUENCE [LARGE SCALE GENOMIC DNA]</scope>
    <source>
        <strain evidence="3">HyVt-386</strain>
    </source>
</reference>
<dbReference type="GO" id="GO:0046914">
    <property type="term" value="F:transition metal ion binding"/>
    <property type="evidence" value="ECO:0007669"/>
    <property type="project" value="InterPro"/>
</dbReference>
<dbReference type="Proteomes" id="UP000885936">
    <property type="component" value="Unassembled WGS sequence"/>
</dbReference>
<dbReference type="InterPro" id="IPR038157">
    <property type="entry name" value="FeoA_core_dom"/>
</dbReference>
<protein>
    <submittedName>
        <fullName evidence="3">Ferrous iron transport protein A</fullName>
    </submittedName>
    <submittedName>
        <fullName evidence="4">Ferrous iron transporter, FeoA subunit domain protein</fullName>
    </submittedName>
</protein>
<dbReference type="Gene3D" id="2.30.30.90">
    <property type="match status" value="3"/>
</dbReference>
<feature type="domain" description="Ferrous iron transporter FeoA-like" evidence="2">
    <location>
        <begin position="81"/>
        <end position="152"/>
    </location>
</feature>
<dbReference type="STRING" id="1839936.SBU_001458"/>
<evidence type="ECO:0000256" key="1">
    <source>
        <dbReference type="ARBA" id="ARBA00023004"/>
    </source>
</evidence>
<dbReference type="SMART" id="SM00899">
    <property type="entry name" value="FeoA"/>
    <property type="match status" value="3"/>
</dbReference>
<accession>A0A1F2P3B9</accession>
<keyword evidence="1" id="KW-0408">Iron</keyword>
<dbReference type="Pfam" id="PF04023">
    <property type="entry name" value="FeoA"/>
    <property type="match status" value="2"/>
</dbReference>
<dbReference type="InterPro" id="IPR008988">
    <property type="entry name" value="Transcriptional_repressor_C"/>
</dbReference>
<proteinExistence type="predicted"/>
<name>A0A1F2P3B9_9EURY</name>
<evidence type="ECO:0000313" key="5">
    <source>
        <dbReference type="Proteomes" id="UP000185779"/>
    </source>
</evidence>
<feature type="domain" description="Ferrous iron transporter FeoA-like" evidence="2">
    <location>
        <begin position="157"/>
        <end position="233"/>
    </location>
</feature>
<evidence type="ECO:0000313" key="4">
    <source>
        <dbReference type="EMBL" id="OFV65648.1"/>
    </source>
</evidence>
<evidence type="ECO:0000259" key="2">
    <source>
        <dbReference type="SMART" id="SM00899"/>
    </source>
</evidence>
<dbReference type="SUPFAM" id="SSF50037">
    <property type="entry name" value="C-terminal domain of transcriptional repressors"/>
    <property type="match status" value="2"/>
</dbReference>
<sequence length="233" mass="25447">MLLNEVEPDTRVTVRTITGGLDVKNHLKELGIVEGVELTVISTEPVHVHAGPILLKVDDNEVVIARGWADKVYVASDEGAKQVLKLEAGDNGVIRSIEGGKEFEKYLSELGIRVGAKVSFVKHLPDDTMIFSVSGNEVKMGEGMASKVLVESDRGNIQANNLKKGVKSRIVRIIGGDRFKDRMELLKVVEGAEIEFTGMEPSRHEPGGRYVTARIDDKVVTIGYGLAEKVEVE</sequence>
<dbReference type="Proteomes" id="UP000185779">
    <property type="component" value="Unassembled WGS sequence"/>
</dbReference>
<organism evidence="4 5">
    <name type="scientific">Candidatus Syntropharchaeum butanivorans</name>
    <dbReference type="NCBI Taxonomy" id="1839936"/>
    <lineage>
        <taxon>Archaea</taxon>
        <taxon>Methanobacteriati</taxon>
        <taxon>Methanobacteriota</taxon>
        <taxon>Stenosarchaea group</taxon>
        <taxon>Methanomicrobia</taxon>
        <taxon>Methanosarcinales</taxon>
        <taxon>ANME-2 cluster</taxon>
        <taxon>Candidatus Syntropharchaeum</taxon>
    </lineage>
</organism>
<dbReference type="PANTHER" id="PTHR43151:SF1">
    <property type="entry name" value="SSR2333 PROTEIN"/>
    <property type="match status" value="1"/>
</dbReference>
<dbReference type="EMBL" id="DRIE01000048">
    <property type="protein sequence ID" value="HEC56812.1"/>
    <property type="molecule type" value="Genomic_DNA"/>
</dbReference>
<dbReference type="EMBL" id="LYOR01000009">
    <property type="protein sequence ID" value="OFV65648.1"/>
    <property type="molecule type" value="Genomic_DNA"/>
</dbReference>
<comment type="caution">
    <text evidence="4">The sequence shown here is derived from an EMBL/GenBank/DDBJ whole genome shotgun (WGS) entry which is preliminary data.</text>
</comment>
<reference evidence="4 5" key="1">
    <citation type="submission" date="2016-05" db="EMBL/GenBank/DDBJ databases">
        <title>Microbial consortia oxidize butane by reversing methanogenesis.</title>
        <authorList>
            <person name="Laso-Perez R."/>
            <person name="Richter M."/>
            <person name="Wegener G."/>
            <person name="Musat F."/>
        </authorList>
    </citation>
    <scope>NUCLEOTIDE SEQUENCE [LARGE SCALE GENOMIC DNA]</scope>
    <source>
        <strain evidence="4">BOX1</strain>
    </source>
</reference>